<gene>
    <name evidence="1" type="ORF">O6P43_014513</name>
</gene>
<proteinExistence type="predicted"/>
<dbReference type="PANTHER" id="PTHR46667:SF1">
    <property type="entry name" value="OS09G0482740 PROTEIN"/>
    <property type="match status" value="1"/>
</dbReference>
<keyword evidence="2" id="KW-1185">Reference proteome</keyword>
<protein>
    <submittedName>
        <fullName evidence="1">Uncharacterized protein</fullName>
    </submittedName>
</protein>
<dbReference type="KEGG" id="qsa:O6P43_014513"/>
<dbReference type="EMBL" id="JARAOO010000006">
    <property type="protein sequence ID" value="KAJ7964755.1"/>
    <property type="molecule type" value="Genomic_DNA"/>
</dbReference>
<name>A0AAD7PS05_QUISA</name>
<reference evidence="1" key="1">
    <citation type="journal article" date="2023" name="Science">
        <title>Elucidation of the pathway for biosynthesis of saponin adjuvants from the soapbark tree.</title>
        <authorList>
            <person name="Reed J."/>
            <person name="Orme A."/>
            <person name="El-Demerdash A."/>
            <person name="Owen C."/>
            <person name="Martin L.B.B."/>
            <person name="Misra R.C."/>
            <person name="Kikuchi S."/>
            <person name="Rejzek M."/>
            <person name="Martin A.C."/>
            <person name="Harkess A."/>
            <person name="Leebens-Mack J."/>
            <person name="Louveau T."/>
            <person name="Stephenson M.J."/>
            <person name="Osbourn A."/>
        </authorList>
    </citation>
    <scope>NUCLEOTIDE SEQUENCE</scope>
    <source>
        <strain evidence="1">S10</strain>
    </source>
</reference>
<accession>A0AAD7PS05</accession>
<evidence type="ECO:0000313" key="2">
    <source>
        <dbReference type="Proteomes" id="UP001163823"/>
    </source>
</evidence>
<dbReference type="PANTHER" id="PTHR46667">
    <property type="entry name" value="OS05G0182700 PROTEIN"/>
    <property type="match status" value="1"/>
</dbReference>
<comment type="caution">
    <text evidence="1">The sequence shown here is derived from an EMBL/GenBank/DDBJ whole genome shotgun (WGS) entry which is preliminary data.</text>
</comment>
<sequence length="94" mass="9938">MALQTGFQTSKVLILVGAGLTGSLVLRSGRLSVLIAQLQELPKGVNEVKVSPAKYDTAIIAAQVNKVKSNLSQIGFAVELIHQMVSGLVKLSNH</sequence>
<evidence type="ECO:0000313" key="1">
    <source>
        <dbReference type="EMBL" id="KAJ7964755.1"/>
    </source>
</evidence>
<dbReference type="Proteomes" id="UP001163823">
    <property type="component" value="Chromosome 6"/>
</dbReference>
<dbReference type="AlphaFoldDB" id="A0AAD7PS05"/>
<organism evidence="1 2">
    <name type="scientific">Quillaja saponaria</name>
    <name type="common">Soap bark tree</name>
    <dbReference type="NCBI Taxonomy" id="32244"/>
    <lineage>
        <taxon>Eukaryota</taxon>
        <taxon>Viridiplantae</taxon>
        <taxon>Streptophyta</taxon>
        <taxon>Embryophyta</taxon>
        <taxon>Tracheophyta</taxon>
        <taxon>Spermatophyta</taxon>
        <taxon>Magnoliopsida</taxon>
        <taxon>eudicotyledons</taxon>
        <taxon>Gunneridae</taxon>
        <taxon>Pentapetalae</taxon>
        <taxon>rosids</taxon>
        <taxon>fabids</taxon>
        <taxon>Fabales</taxon>
        <taxon>Quillajaceae</taxon>
        <taxon>Quillaja</taxon>
    </lineage>
</organism>